<dbReference type="CDD" id="cd00062">
    <property type="entry name" value="FN2"/>
    <property type="match status" value="1"/>
</dbReference>
<dbReference type="PROSITE" id="PS51092">
    <property type="entry name" value="FN2_2"/>
    <property type="match status" value="1"/>
</dbReference>
<dbReference type="PROSITE" id="PS50070">
    <property type="entry name" value="KRINGLE_2"/>
    <property type="match status" value="1"/>
</dbReference>
<dbReference type="PIRSF" id="PIRSF001146">
    <property type="entry name" value="Factor_XII_HGFA"/>
    <property type="match status" value="1"/>
</dbReference>
<accession>A0A1U8C5I3</accession>
<dbReference type="InterPro" id="IPR014394">
    <property type="entry name" value="Coagulation_fac_XII/HGFA"/>
</dbReference>
<evidence type="ECO:0000256" key="18">
    <source>
        <dbReference type="ARBA" id="ARBA00039013"/>
    </source>
</evidence>
<evidence type="ECO:0000256" key="23">
    <source>
        <dbReference type="PROSITE-ProRule" id="PRU00121"/>
    </source>
</evidence>
<dbReference type="SMART" id="SM00058">
    <property type="entry name" value="FN1"/>
    <property type="match status" value="1"/>
</dbReference>
<dbReference type="InterPro" id="IPR000562">
    <property type="entry name" value="FN_type2_dom"/>
</dbReference>
<keyword evidence="11" id="KW-0094">Blood coagulation</keyword>
<dbReference type="KEGG" id="maua:101827943"/>
<dbReference type="SMART" id="SM00020">
    <property type="entry name" value="Tryp_SPc"/>
    <property type="match status" value="1"/>
</dbReference>
<dbReference type="Pfam" id="PF00089">
    <property type="entry name" value="Trypsin"/>
    <property type="match status" value="1"/>
</dbReference>
<dbReference type="GeneID" id="101827943"/>
<evidence type="ECO:0000256" key="25">
    <source>
        <dbReference type="RuleBase" id="RU363034"/>
    </source>
</evidence>
<gene>
    <name evidence="32" type="primary">F12</name>
</gene>
<evidence type="ECO:0000256" key="21">
    <source>
        <dbReference type="PIRSR" id="PIRSR001146-1"/>
    </source>
</evidence>
<dbReference type="CDD" id="cd00054">
    <property type="entry name" value="EGF_CA"/>
    <property type="match status" value="2"/>
</dbReference>
<keyword evidence="15" id="KW-0280">Fibrinolysis</keyword>
<keyword evidence="13 24" id="KW-1015">Disulfide bond</keyword>
<dbReference type="InterPro" id="IPR000083">
    <property type="entry name" value="Fibronectin_type1"/>
</dbReference>
<dbReference type="Pfam" id="PF00008">
    <property type="entry name" value="EGF"/>
    <property type="match status" value="2"/>
</dbReference>
<evidence type="ECO:0000259" key="29">
    <source>
        <dbReference type="PROSITE" id="PS50240"/>
    </source>
</evidence>
<dbReference type="PROSITE" id="PS00021">
    <property type="entry name" value="KRINGLE_1"/>
    <property type="match status" value="1"/>
</dbReference>
<dbReference type="InterPro" id="IPR000001">
    <property type="entry name" value="Kringle"/>
</dbReference>
<dbReference type="InterPro" id="IPR001254">
    <property type="entry name" value="Trypsin_dom"/>
</dbReference>
<dbReference type="InterPro" id="IPR000742">
    <property type="entry name" value="EGF"/>
</dbReference>
<evidence type="ECO:0000256" key="22">
    <source>
        <dbReference type="PROSITE-ProRule" id="PRU00076"/>
    </source>
</evidence>
<evidence type="ECO:0000256" key="10">
    <source>
        <dbReference type="ARBA" id="ARBA00022825"/>
    </source>
</evidence>
<dbReference type="PANTHER" id="PTHR24264:SF46">
    <property type="entry name" value="COAGULATION FACTOR XII"/>
    <property type="match status" value="1"/>
</dbReference>
<comment type="subcellular location">
    <subcellularLocation>
        <location evidence="1">Secreted</location>
    </subcellularLocation>
</comment>
<dbReference type="InterPro" id="IPR050127">
    <property type="entry name" value="Serine_Proteases_S1"/>
</dbReference>
<dbReference type="CDD" id="cd00190">
    <property type="entry name" value="Tryp_SPc"/>
    <property type="match status" value="1"/>
</dbReference>
<evidence type="ECO:0000259" key="30">
    <source>
        <dbReference type="PROSITE" id="PS51092"/>
    </source>
</evidence>
<dbReference type="PROSITE" id="PS01253">
    <property type="entry name" value="FN1_1"/>
    <property type="match status" value="1"/>
</dbReference>
<dbReference type="SMART" id="SM00181">
    <property type="entry name" value="EGF"/>
    <property type="match status" value="2"/>
</dbReference>
<dbReference type="PRINTS" id="PR00013">
    <property type="entry name" value="FNTYPEII"/>
</dbReference>
<dbReference type="Pfam" id="PF00039">
    <property type="entry name" value="fn1"/>
    <property type="match status" value="1"/>
</dbReference>
<dbReference type="PROSITE" id="PS50026">
    <property type="entry name" value="EGF_3"/>
    <property type="match status" value="2"/>
</dbReference>
<keyword evidence="3 22" id="KW-0245">EGF-like domain</keyword>
<comment type="function">
    <text evidence="17">Factor XII is a serum glycoprotein that participates in the initiation of blood coagulation, fibrinolysis, and the generation of bradykinin and angiotensin. Prekallikrein is cleaved by factor XII to form kallikrein, which then cleaves factor XII first to alpha-factor XIIa and then trypsin cleaves it to beta-factor XIIa. Alpha-factor XIIa activates factor XI to factor XIa.</text>
</comment>
<dbReference type="GO" id="GO:0007596">
    <property type="term" value="P:blood coagulation"/>
    <property type="evidence" value="ECO:0007669"/>
    <property type="project" value="UniProtKB-KW"/>
</dbReference>
<dbReference type="PRINTS" id="PR00018">
    <property type="entry name" value="KRINGLE"/>
</dbReference>
<dbReference type="RefSeq" id="XP_012974717.1">
    <property type="nucleotide sequence ID" value="XM_013119263.3"/>
</dbReference>
<dbReference type="Gene3D" id="2.40.10.10">
    <property type="entry name" value="Trypsin-like serine proteases"/>
    <property type="match status" value="2"/>
</dbReference>
<evidence type="ECO:0000256" key="26">
    <source>
        <dbReference type="SAM" id="MobiDB-lite"/>
    </source>
</evidence>
<dbReference type="STRING" id="10036.ENSMAUP00000010416"/>
<dbReference type="PROSITE" id="PS50240">
    <property type="entry name" value="TRYPSIN_DOM"/>
    <property type="match status" value="1"/>
</dbReference>
<keyword evidence="31" id="KW-1185">Reference proteome</keyword>
<sequence>MLPHCHCSPGVSMKPVPLRPRRELDQSSLPGLSEPCPDLLICTSGQAVGPGTMDRHAMRALLLLGSLLASLDSTLSAPPWKGPKEFKQGAEEPTVVLTVDGKLCHFPFQYHRRLYHKCIHKGWPGSRPWCAVTANFDQDQQWGYCSEPKKVKDHCSKHNPCHRGGTCVNTPSGPHCLCPEHLTGKHCQREKCFEPQLLRFFLENEMWFRTGPAGVTRCQCKTPGAHCKPLTSQACSSNMCLNGGSCHQVEGHQLCHCPAGYTGPYCNLDIKATCYDGRGLSYRGKAGITLSGAPCQQWASEATYRNMAEKQALSWGLGHHAFCRNPDNDTRPWCYVWSGDRLSWDYCDLEQCQTPTQATLTSRAPHGRQDLPVPRPSTLQKPQPTSQALASPEHHTPLARTSPVGCGQRFRKRLSPLSRVVGGLVALPGSHPYIAALYWGDNFCAGSLIASCWVLTAAHCLQNRPAPEELTVVLGQDRHNQSCEQCQTLAVRSYRLHEGYSSITYQHDLALLRLQEGENSNCAITSPHVQPVCLPSGAAPPSETVLCEVAGWGHQFEGAEEYANFLQEAQVPFISRERCSNPAVHGDSILPGMLCAGFLEGGTDACQGDSGGPLVCEEGAEEHRLTLRGVISWGSGCGDRNKPGVYTDVANYLAWIQEHTAS</sequence>
<dbReference type="InterPro" id="IPR033116">
    <property type="entry name" value="TRYPSIN_SER"/>
</dbReference>
<protein>
    <recommendedName>
        <fullName evidence="19">Coagulation factor XII</fullName>
        <ecNumber evidence="18">3.4.21.38</ecNumber>
    </recommendedName>
    <alternativeName>
        <fullName evidence="20">Hageman factor</fullName>
    </alternativeName>
</protein>
<dbReference type="CDD" id="cd00061">
    <property type="entry name" value="FN1"/>
    <property type="match status" value="1"/>
</dbReference>
<evidence type="ECO:0000256" key="24">
    <source>
        <dbReference type="PROSITE-ProRule" id="PRU00479"/>
    </source>
</evidence>
<evidence type="ECO:0000256" key="8">
    <source>
        <dbReference type="ARBA" id="ARBA00022737"/>
    </source>
</evidence>
<dbReference type="SUPFAM" id="SSF57440">
    <property type="entry name" value="Kringle-like"/>
    <property type="match status" value="2"/>
</dbReference>
<dbReference type="SMART" id="SM00130">
    <property type="entry name" value="KR"/>
    <property type="match status" value="1"/>
</dbReference>
<dbReference type="InterPro" id="IPR001881">
    <property type="entry name" value="EGF-like_Ca-bd_dom"/>
</dbReference>
<dbReference type="Gene3D" id="2.10.10.10">
    <property type="entry name" value="Fibronectin, type II, collagen-binding"/>
    <property type="match status" value="1"/>
</dbReference>
<feature type="active site" description="Charge relay system" evidence="21">
    <location>
        <position position="610"/>
    </location>
</feature>
<dbReference type="InterPro" id="IPR018114">
    <property type="entry name" value="TRYPSIN_HIS"/>
</dbReference>
<feature type="domain" description="EGF-like" evidence="27">
    <location>
        <begin position="151"/>
        <end position="188"/>
    </location>
</feature>
<dbReference type="InterPro" id="IPR001314">
    <property type="entry name" value="Peptidase_S1A"/>
</dbReference>
<feature type="disulfide bond" evidence="24">
    <location>
        <begin position="118"/>
        <end position="145"/>
    </location>
</feature>
<feature type="domain" description="EGF-like" evidence="27">
    <location>
        <begin position="231"/>
        <end position="267"/>
    </location>
</feature>
<feature type="active site" description="Charge relay system" evidence="21">
    <location>
        <position position="508"/>
    </location>
</feature>
<keyword evidence="10 25" id="KW-0720">Serine protease</keyword>
<dbReference type="GO" id="GO:0005615">
    <property type="term" value="C:extracellular space"/>
    <property type="evidence" value="ECO:0007669"/>
    <property type="project" value="InterPro"/>
</dbReference>
<feature type="active site" description="Charge relay system" evidence="21">
    <location>
        <position position="459"/>
    </location>
</feature>
<evidence type="ECO:0000313" key="31">
    <source>
        <dbReference type="Proteomes" id="UP000886700"/>
    </source>
</evidence>
<comment type="caution">
    <text evidence="22">Lacks conserved residue(s) required for the propagation of feature annotation.</text>
</comment>
<organism evidence="31 32">
    <name type="scientific">Mesocricetus auratus</name>
    <name type="common">Golden hamster</name>
    <dbReference type="NCBI Taxonomy" id="10036"/>
    <lineage>
        <taxon>Eukaryota</taxon>
        <taxon>Metazoa</taxon>
        <taxon>Chordata</taxon>
        <taxon>Craniata</taxon>
        <taxon>Vertebrata</taxon>
        <taxon>Euteleostomi</taxon>
        <taxon>Mammalia</taxon>
        <taxon>Eutheria</taxon>
        <taxon>Euarchontoglires</taxon>
        <taxon>Glires</taxon>
        <taxon>Rodentia</taxon>
        <taxon>Myomorpha</taxon>
        <taxon>Muroidea</taxon>
        <taxon>Cricetidae</taxon>
        <taxon>Cricetinae</taxon>
        <taxon>Mesocricetus</taxon>
    </lineage>
</organism>
<evidence type="ECO:0000256" key="19">
    <source>
        <dbReference type="ARBA" id="ARBA00039367"/>
    </source>
</evidence>
<dbReference type="PROSITE" id="PS00135">
    <property type="entry name" value="TRYPSIN_SER"/>
    <property type="match status" value="1"/>
</dbReference>
<dbReference type="InterPro" id="IPR036943">
    <property type="entry name" value="FN_type2_sf"/>
</dbReference>
<dbReference type="SUPFAM" id="SSF57196">
    <property type="entry name" value="EGF/Laminin"/>
    <property type="match status" value="1"/>
</dbReference>
<evidence type="ECO:0000256" key="14">
    <source>
        <dbReference type="ARBA" id="ARBA00023180"/>
    </source>
</evidence>
<dbReference type="InterPro" id="IPR018056">
    <property type="entry name" value="Kringle_CS"/>
</dbReference>
<dbReference type="GO" id="GO:0042730">
    <property type="term" value="P:fibrinolysis"/>
    <property type="evidence" value="ECO:0007669"/>
    <property type="project" value="UniProtKB-KW"/>
</dbReference>
<name>A0A1U8C5I3_MESAU</name>
<dbReference type="PRINTS" id="PR00722">
    <property type="entry name" value="CHYMOTRYPSIN"/>
</dbReference>
<dbReference type="AlphaFoldDB" id="A0A1U8C5I3"/>
<keyword evidence="6" id="KW-0356">Hemostasis</keyword>
<evidence type="ECO:0000256" key="3">
    <source>
        <dbReference type="ARBA" id="ARBA00022536"/>
    </source>
</evidence>
<evidence type="ECO:0000256" key="20">
    <source>
        <dbReference type="ARBA" id="ARBA00042651"/>
    </source>
</evidence>
<keyword evidence="4 23" id="KW-0420">Kringle</keyword>
<dbReference type="eggNOG" id="KOG3627">
    <property type="taxonomic scope" value="Eukaryota"/>
</dbReference>
<dbReference type="PROSITE" id="PS01186">
    <property type="entry name" value="EGF_2"/>
    <property type="match status" value="1"/>
</dbReference>
<dbReference type="FunFam" id="2.10.10.10:FF:000010">
    <property type="entry name" value="Coagulation factor XII"/>
    <property type="match status" value="1"/>
</dbReference>
<dbReference type="GO" id="GO:0005509">
    <property type="term" value="F:calcium ion binding"/>
    <property type="evidence" value="ECO:0007669"/>
    <property type="project" value="InterPro"/>
</dbReference>
<dbReference type="CDD" id="cd00108">
    <property type="entry name" value="KR"/>
    <property type="match status" value="1"/>
</dbReference>
<reference evidence="32" key="1">
    <citation type="submission" date="2025-08" db="UniProtKB">
        <authorList>
            <consortium name="RefSeq"/>
        </authorList>
    </citation>
    <scope>IDENTIFICATION</scope>
    <source>
        <tissue evidence="32">Liver</tissue>
    </source>
</reference>
<dbReference type="InterPro" id="IPR038178">
    <property type="entry name" value="Kringle_sf"/>
</dbReference>
<dbReference type="FunFam" id="2.40.20.10:FF:000016">
    <property type="entry name" value="Coagulation factor XII"/>
    <property type="match status" value="1"/>
</dbReference>
<dbReference type="GO" id="GO:0004252">
    <property type="term" value="F:serine-type endopeptidase activity"/>
    <property type="evidence" value="ECO:0007669"/>
    <property type="project" value="UniProtKB-EC"/>
</dbReference>
<dbReference type="PROSITE" id="PS00023">
    <property type="entry name" value="FN2_1"/>
    <property type="match status" value="1"/>
</dbReference>
<dbReference type="OrthoDB" id="9925451at2759"/>
<feature type="domain" description="Peptidase S1" evidence="29">
    <location>
        <begin position="420"/>
        <end position="661"/>
    </location>
</feature>
<dbReference type="FunFam" id="2.40.10.10:FF:000097">
    <property type="entry name" value="Coagulation factor XII"/>
    <property type="match status" value="1"/>
</dbReference>
<dbReference type="FunFam" id="2.10.25.10:FF:000012">
    <property type="entry name" value="Delta-like protein"/>
    <property type="match status" value="1"/>
</dbReference>
<dbReference type="InterPro" id="IPR043504">
    <property type="entry name" value="Peptidase_S1_PA_chymotrypsin"/>
</dbReference>
<keyword evidence="8" id="KW-0677">Repeat</keyword>
<keyword evidence="12" id="KW-0865">Zymogen</keyword>
<dbReference type="eggNOG" id="KOG1217">
    <property type="taxonomic scope" value="Eukaryota"/>
</dbReference>
<dbReference type="Pfam" id="PF00051">
    <property type="entry name" value="Kringle"/>
    <property type="match status" value="1"/>
</dbReference>
<dbReference type="SUPFAM" id="SSF50494">
    <property type="entry name" value="Trypsin-like serine proteases"/>
    <property type="match status" value="1"/>
</dbReference>
<evidence type="ECO:0000256" key="11">
    <source>
        <dbReference type="ARBA" id="ARBA00023084"/>
    </source>
</evidence>
<dbReference type="FunFam" id="2.10.25.10:FF:000576">
    <property type="entry name" value="Coagulation factor XII"/>
    <property type="match status" value="1"/>
</dbReference>
<keyword evidence="9 25" id="KW-0378">Hydrolase</keyword>
<evidence type="ECO:0000256" key="15">
    <source>
        <dbReference type="ARBA" id="ARBA00023281"/>
    </source>
</evidence>
<feature type="compositionally biased region" description="Polar residues" evidence="26">
    <location>
        <begin position="377"/>
        <end position="389"/>
    </location>
</feature>
<dbReference type="Proteomes" id="UP000886700">
    <property type="component" value="Unplaced"/>
</dbReference>
<dbReference type="GO" id="GO:0031638">
    <property type="term" value="P:zymogen activation"/>
    <property type="evidence" value="ECO:0007669"/>
    <property type="project" value="TreeGrafter"/>
</dbReference>
<evidence type="ECO:0000256" key="7">
    <source>
        <dbReference type="ARBA" id="ARBA00022729"/>
    </source>
</evidence>
<keyword evidence="7" id="KW-0732">Signal</keyword>
<comment type="catalytic activity">
    <reaction evidence="16">
        <text>Selective cleavage of Arg-|-Ile bonds in factor VII to form factor VIIa and factor XI to form factor XIa.</text>
        <dbReference type="EC" id="3.4.21.38"/>
    </reaction>
</comment>
<feature type="disulfide bond" evidence="24">
    <location>
        <begin position="104"/>
        <end position="130"/>
    </location>
</feature>
<dbReference type="GO" id="GO:0005791">
    <property type="term" value="C:rough endoplasmic reticulum"/>
    <property type="evidence" value="ECO:0007669"/>
    <property type="project" value="TreeGrafter"/>
</dbReference>
<dbReference type="Gene3D" id="2.40.20.10">
    <property type="entry name" value="Plasminogen Kringle 4"/>
    <property type="match status" value="1"/>
</dbReference>
<evidence type="ECO:0000259" key="27">
    <source>
        <dbReference type="PROSITE" id="PS50026"/>
    </source>
</evidence>
<keyword evidence="2" id="KW-0964">Secreted</keyword>
<evidence type="ECO:0000256" key="12">
    <source>
        <dbReference type="ARBA" id="ARBA00023145"/>
    </source>
</evidence>
<evidence type="ECO:0000259" key="28">
    <source>
        <dbReference type="PROSITE" id="PS50070"/>
    </source>
</evidence>
<dbReference type="InterPro" id="IPR013806">
    <property type="entry name" value="Kringle-like"/>
</dbReference>
<dbReference type="EC" id="3.4.21.38" evidence="18"/>
<dbReference type="InterPro" id="IPR009003">
    <property type="entry name" value="Peptidase_S1_PA"/>
</dbReference>
<dbReference type="PROSITE" id="PS00022">
    <property type="entry name" value="EGF_1"/>
    <property type="match status" value="2"/>
</dbReference>
<evidence type="ECO:0000256" key="1">
    <source>
        <dbReference type="ARBA" id="ARBA00004613"/>
    </source>
</evidence>
<dbReference type="SMART" id="SM00059">
    <property type="entry name" value="FN2"/>
    <property type="match status" value="1"/>
</dbReference>
<feature type="region of interest" description="Disordered" evidence="26">
    <location>
        <begin position="358"/>
        <end position="406"/>
    </location>
</feature>
<evidence type="ECO:0000256" key="2">
    <source>
        <dbReference type="ARBA" id="ARBA00022525"/>
    </source>
</evidence>
<dbReference type="Pfam" id="PF00040">
    <property type="entry name" value="fn2"/>
    <property type="match status" value="1"/>
</dbReference>
<feature type="domain" description="Fibronectin type-II" evidence="30">
    <location>
        <begin position="99"/>
        <end position="147"/>
    </location>
</feature>
<evidence type="ECO:0000256" key="9">
    <source>
        <dbReference type="ARBA" id="ARBA00022801"/>
    </source>
</evidence>
<evidence type="ECO:0000256" key="6">
    <source>
        <dbReference type="ARBA" id="ARBA00022696"/>
    </source>
</evidence>
<dbReference type="Gene3D" id="2.10.25.10">
    <property type="entry name" value="Laminin"/>
    <property type="match status" value="2"/>
</dbReference>
<feature type="disulfide bond" evidence="22">
    <location>
        <begin position="178"/>
        <end position="187"/>
    </location>
</feature>
<evidence type="ECO:0000256" key="17">
    <source>
        <dbReference type="ARBA" id="ARBA00037517"/>
    </source>
</evidence>
<dbReference type="SMART" id="SM00179">
    <property type="entry name" value="EGF_CA"/>
    <property type="match status" value="2"/>
</dbReference>
<dbReference type="CTD" id="2161"/>
<dbReference type="PANTHER" id="PTHR24264">
    <property type="entry name" value="TRYPSIN-RELATED"/>
    <property type="match status" value="1"/>
</dbReference>
<feature type="disulfide bond" evidence="23">
    <location>
        <begin position="295"/>
        <end position="334"/>
    </location>
</feature>
<dbReference type="PROSITE" id="PS00134">
    <property type="entry name" value="TRYPSIN_HIS"/>
    <property type="match status" value="1"/>
</dbReference>
<dbReference type="FunFam" id="2.40.10.10:FF:000098">
    <property type="entry name" value="Coagulation factor XII"/>
    <property type="match status" value="1"/>
</dbReference>
<keyword evidence="5 25" id="KW-0645">Protease</keyword>
<evidence type="ECO:0000256" key="5">
    <source>
        <dbReference type="ARBA" id="ARBA00022670"/>
    </source>
</evidence>
<feature type="domain" description="Kringle" evidence="28">
    <location>
        <begin position="273"/>
        <end position="352"/>
    </location>
</feature>
<evidence type="ECO:0000256" key="16">
    <source>
        <dbReference type="ARBA" id="ARBA00036304"/>
    </source>
</evidence>
<proteinExistence type="predicted"/>
<keyword evidence="14" id="KW-0325">Glycoprotein</keyword>
<evidence type="ECO:0000313" key="32">
    <source>
        <dbReference type="RefSeq" id="XP_012974717.1"/>
    </source>
</evidence>
<evidence type="ECO:0000256" key="4">
    <source>
        <dbReference type="ARBA" id="ARBA00022572"/>
    </source>
</evidence>
<evidence type="ECO:0000256" key="13">
    <source>
        <dbReference type="ARBA" id="ARBA00023157"/>
    </source>
</evidence>
<feature type="disulfide bond" evidence="22">
    <location>
        <begin position="257"/>
        <end position="266"/>
    </location>
</feature>